<dbReference type="EMBL" id="LR215010">
    <property type="protein sequence ID" value="VEU68581.1"/>
    <property type="molecule type" value="Genomic_DNA"/>
</dbReference>
<keyword evidence="3 5" id="KW-1133">Transmembrane helix</keyword>
<feature type="transmembrane region" description="Helical" evidence="5">
    <location>
        <begin position="137"/>
        <end position="155"/>
    </location>
</feature>
<sequence>MSLAIQIFGILGAILVASLGIPQLFKIIKDKKTGDVNFLSFWIFHTGILLWVLWTAFSANNHHNVLAANGITLVTESVMLYLMYKYKIEFDKKQKLIGQSAVALYLILGLIFIGLHIGIYTRDNLKNLTWPSSAETTMGFVFPAFTTLAFLPQFIQSIKTNKWGGLSYGMFIIYITNNFVWIIWWALLIISSSQTAQGVDMSYVGGIIWQLISFSLFSTQFVFTIKNTKR</sequence>
<feature type="transmembrane region" description="Helical" evidence="5">
    <location>
        <begin position="6"/>
        <end position="25"/>
    </location>
</feature>
<feature type="transmembrane region" description="Helical" evidence="5">
    <location>
        <begin position="207"/>
        <end position="225"/>
    </location>
</feature>
<evidence type="ECO:0000256" key="2">
    <source>
        <dbReference type="ARBA" id="ARBA00022692"/>
    </source>
</evidence>
<reference evidence="6 7" key="1">
    <citation type="submission" date="2019-01" db="EMBL/GenBank/DDBJ databases">
        <authorList>
            <consortium name="Pathogen Informatics"/>
        </authorList>
    </citation>
    <scope>NUCLEOTIDE SEQUENCE [LARGE SCALE GENOMIC DNA]</scope>
    <source>
        <strain evidence="6 7">NCTC10146</strain>
    </source>
</reference>
<feature type="transmembrane region" description="Helical" evidence="5">
    <location>
        <begin position="37"/>
        <end position="59"/>
    </location>
</feature>
<dbReference type="RefSeq" id="WP_004794163.1">
    <property type="nucleotide sequence ID" value="NZ_LR215010.1"/>
</dbReference>
<evidence type="ECO:0000256" key="3">
    <source>
        <dbReference type="ARBA" id="ARBA00022989"/>
    </source>
</evidence>
<name>A0A449AQ10_9BACT</name>
<feature type="transmembrane region" description="Helical" evidence="5">
    <location>
        <begin position="167"/>
        <end position="187"/>
    </location>
</feature>
<keyword evidence="2 5" id="KW-0812">Transmembrane</keyword>
<dbReference type="AlphaFoldDB" id="A0A449AQ10"/>
<keyword evidence="4 5" id="KW-0472">Membrane</keyword>
<feature type="transmembrane region" description="Helical" evidence="5">
    <location>
        <begin position="65"/>
        <end position="84"/>
    </location>
</feature>
<evidence type="ECO:0000313" key="7">
    <source>
        <dbReference type="Proteomes" id="UP000290495"/>
    </source>
</evidence>
<feature type="transmembrane region" description="Helical" evidence="5">
    <location>
        <begin position="96"/>
        <end position="117"/>
    </location>
</feature>
<evidence type="ECO:0000256" key="4">
    <source>
        <dbReference type="ARBA" id="ARBA00023136"/>
    </source>
</evidence>
<evidence type="ECO:0000313" key="6">
    <source>
        <dbReference type="EMBL" id="VEU68581.1"/>
    </source>
</evidence>
<evidence type="ECO:0000256" key="5">
    <source>
        <dbReference type="SAM" id="Phobius"/>
    </source>
</evidence>
<proteinExistence type="predicted"/>
<protein>
    <recommendedName>
        <fullName evidence="8">PQ loop repeat</fullName>
    </recommendedName>
</protein>
<gene>
    <name evidence="6" type="ORF">NCTC10146_00025</name>
</gene>
<dbReference type="Proteomes" id="UP000290495">
    <property type="component" value="Chromosome"/>
</dbReference>
<comment type="subcellular location">
    <subcellularLocation>
        <location evidence="1">Membrane</location>
        <topology evidence="1">Multi-pass membrane protein</topology>
    </subcellularLocation>
</comment>
<dbReference type="Pfam" id="PF04193">
    <property type="entry name" value="PQ-loop"/>
    <property type="match status" value="1"/>
</dbReference>
<accession>A0A449AQ10</accession>
<dbReference type="Gene3D" id="1.20.1280.290">
    <property type="match status" value="2"/>
</dbReference>
<dbReference type="InterPro" id="IPR006603">
    <property type="entry name" value="PQ-loop_rpt"/>
</dbReference>
<dbReference type="GO" id="GO:0016020">
    <property type="term" value="C:membrane"/>
    <property type="evidence" value="ECO:0007669"/>
    <property type="project" value="UniProtKB-SubCell"/>
</dbReference>
<organism evidence="6 7">
    <name type="scientific">Mycoplasmopsis canis</name>
    <dbReference type="NCBI Taxonomy" id="29555"/>
    <lineage>
        <taxon>Bacteria</taxon>
        <taxon>Bacillati</taxon>
        <taxon>Mycoplasmatota</taxon>
        <taxon>Mycoplasmoidales</taxon>
        <taxon>Metamycoplasmataceae</taxon>
        <taxon>Mycoplasmopsis</taxon>
    </lineage>
</organism>
<evidence type="ECO:0000256" key="1">
    <source>
        <dbReference type="ARBA" id="ARBA00004141"/>
    </source>
</evidence>
<evidence type="ECO:0008006" key="8">
    <source>
        <dbReference type="Google" id="ProtNLM"/>
    </source>
</evidence>